<feature type="domain" description="IrrE N-terminal-like" evidence="1">
    <location>
        <begin position="8"/>
        <end position="106"/>
    </location>
</feature>
<reference evidence="2 4" key="1">
    <citation type="submission" date="2016-10" db="EMBL/GenBank/DDBJ databases">
        <authorList>
            <person name="de Groot N.N."/>
        </authorList>
    </citation>
    <scope>NUCLEOTIDE SEQUENCE [LARGE SCALE GENOMIC DNA]</scope>
    <source>
        <strain evidence="2 4">DSM 22788</strain>
    </source>
</reference>
<dbReference type="eggNOG" id="COG2856">
    <property type="taxonomic scope" value="Bacteria"/>
</dbReference>
<organism evidence="2 4">
    <name type="scientific">Leucobacter chromiiresistens</name>
    <dbReference type="NCBI Taxonomy" id="1079994"/>
    <lineage>
        <taxon>Bacteria</taxon>
        <taxon>Bacillati</taxon>
        <taxon>Actinomycetota</taxon>
        <taxon>Actinomycetes</taxon>
        <taxon>Micrococcales</taxon>
        <taxon>Microbacteriaceae</taxon>
        <taxon>Leucobacter</taxon>
    </lineage>
</organism>
<name>A0A1H0XPR9_9MICO</name>
<gene>
    <name evidence="2" type="ORF">SAMN04488565_0023</name>
    <name evidence="3" type="ORF">SAMN04488565_2641</name>
</gene>
<dbReference type="RefSeq" id="WP_010156238.1">
    <property type="nucleotide sequence ID" value="NZ_FNKB01000001.1"/>
</dbReference>
<dbReference type="Proteomes" id="UP000182690">
    <property type="component" value="Unassembled WGS sequence"/>
</dbReference>
<dbReference type="EMBL" id="FNKB01000002">
    <property type="protein sequence ID" value="SDQ48014.1"/>
    <property type="molecule type" value="Genomic_DNA"/>
</dbReference>
<accession>A0A1H0XPR9</accession>
<dbReference type="STRING" id="1079994.SAMN04488565_0023"/>
<dbReference type="EMBL" id="FNKB01000001">
    <property type="protein sequence ID" value="SDQ04922.1"/>
    <property type="molecule type" value="Genomic_DNA"/>
</dbReference>
<proteinExistence type="predicted"/>
<dbReference type="InterPro" id="IPR010359">
    <property type="entry name" value="IrrE_HExxH"/>
</dbReference>
<dbReference type="AlphaFoldDB" id="A0A1H0XPR9"/>
<dbReference type="OrthoDB" id="9793864at2"/>
<sequence length="160" mass="18321">MQDLLDEAQRLGVGVAFASLPAHRRGAYLDDQRLILLNDRLDLVQQRESCAHELGHCKYGDRCSSPEAEARAWIYAAKLLVNLEAYRNAELEDPHPLAIAQKLRTTRRIVLLYQEHHLQRDALAAPRNIFGELEDEDYFEDSLRHSLKTERRMTCGLAAV</sequence>
<evidence type="ECO:0000313" key="4">
    <source>
        <dbReference type="Proteomes" id="UP000182690"/>
    </source>
</evidence>
<dbReference type="Gene3D" id="1.10.10.2910">
    <property type="match status" value="1"/>
</dbReference>
<evidence type="ECO:0000313" key="3">
    <source>
        <dbReference type="EMBL" id="SDQ48014.1"/>
    </source>
</evidence>
<evidence type="ECO:0000313" key="2">
    <source>
        <dbReference type="EMBL" id="SDQ04922.1"/>
    </source>
</evidence>
<protein>
    <recommendedName>
        <fullName evidence="1">IrrE N-terminal-like domain-containing protein</fullName>
    </recommendedName>
</protein>
<evidence type="ECO:0000259" key="1">
    <source>
        <dbReference type="Pfam" id="PF06114"/>
    </source>
</evidence>
<dbReference type="Pfam" id="PF06114">
    <property type="entry name" value="Peptidase_M78"/>
    <property type="match status" value="1"/>
</dbReference>